<dbReference type="InterPro" id="IPR007396">
    <property type="entry name" value="TR_PAI2-type"/>
</dbReference>
<gene>
    <name evidence="1" type="ORF">ACFQPF_00995</name>
</gene>
<evidence type="ECO:0000313" key="2">
    <source>
        <dbReference type="Proteomes" id="UP001596549"/>
    </source>
</evidence>
<dbReference type="RefSeq" id="WP_379745163.1">
    <property type="nucleotide sequence ID" value="NZ_JBHTCP010000002.1"/>
</dbReference>
<dbReference type="Pfam" id="PF04299">
    <property type="entry name" value="FMN_bind_2"/>
    <property type="match status" value="1"/>
</dbReference>
<protein>
    <submittedName>
        <fullName evidence="1">FMN-binding negative transcriptional regulator</fullName>
    </submittedName>
</protein>
<organism evidence="1 2">
    <name type="scientific">Fictibacillus iocasae</name>
    <dbReference type="NCBI Taxonomy" id="2715437"/>
    <lineage>
        <taxon>Bacteria</taxon>
        <taxon>Bacillati</taxon>
        <taxon>Bacillota</taxon>
        <taxon>Bacilli</taxon>
        <taxon>Bacillales</taxon>
        <taxon>Fictibacillaceae</taxon>
        <taxon>Fictibacillus</taxon>
    </lineage>
</organism>
<accession>A0ABW2NM13</accession>
<reference evidence="2" key="1">
    <citation type="journal article" date="2019" name="Int. J. Syst. Evol. Microbiol.">
        <title>The Global Catalogue of Microorganisms (GCM) 10K type strain sequencing project: providing services to taxonomists for standard genome sequencing and annotation.</title>
        <authorList>
            <consortium name="The Broad Institute Genomics Platform"/>
            <consortium name="The Broad Institute Genome Sequencing Center for Infectious Disease"/>
            <person name="Wu L."/>
            <person name="Ma J."/>
        </authorList>
    </citation>
    <scope>NUCLEOTIDE SEQUENCE [LARGE SCALE GENOMIC DNA]</scope>
    <source>
        <strain evidence="2">NBRC 106396</strain>
    </source>
</reference>
<keyword evidence="2" id="KW-1185">Reference proteome</keyword>
<dbReference type="EMBL" id="JBHTCP010000002">
    <property type="protein sequence ID" value="MFC7370253.1"/>
    <property type="molecule type" value="Genomic_DNA"/>
</dbReference>
<comment type="caution">
    <text evidence="1">The sequence shown here is derived from an EMBL/GenBank/DDBJ whole genome shotgun (WGS) entry which is preliminary data.</text>
</comment>
<dbReference type="Proteomes" id="UP001596549">
    <property type="component" value="Unassembled WGS sequence"/>
</dbReference>
<evidence type="ECO:0000313" key="1">
    <source>
        <dbReference type="EMBL" id="MFC7370253.1"/>
    </source>
</evidence>
<sequence>MYNPKSFREEDKTKLFSFVKENSFGILFSTEEGRAERRARLLNSDKRHTRNS</sequence>
<proteinExistence type="predicted"/>
<name>A0ABW2NM13_9BACL</name>